<dbReference type="GO" id="GO:0031012">
    <property type="term" value="C:extracellular matrix"/>
    <property type="evidence" value="ECO:0007669"/>
    <property type="project" value="TreeGrafter"/>
</dbReference>
<keyword evidence="2" id="KW-1185">Reference proteome</keyword>
<protein>
    <submittedName>
        <fullName evidence="1">Uncharacterized protein</fullName>
    </submittedName>
</protein>
<dbReference type="OrthoDB" id="416454at2759"/>
<evidence type="ECO:0000313" key="1">
    <source>
        <dbReference type="EMBL" id="TRZ22701.1"/>
    </source>
</evidence>
<dbReference type="GO" id="GO:0061343">
    <property type="term" value="P:cell adhesion involved in heart morphogenesis"/>
    <property type="evidence" value="ECO:0007669"/>
    <property type="project" value="TreeGrafter"/>
</dbReference>
<proteinExistence type="predicted"/>
<dbReference type="AlphaFoldDB" id="A0A8K1GP89"/>
<accession>A0A8K1GP89</accession>
<dbReference type="PANTHER" id="PTHR33395:SF22">
    <property type="entry name" value="REVERSE TRANSCRIPTASE DOMAIN-CONTAINING PROTEIN"/>
    <property type="match status" value="1"/>
</dbReference>
<reference evidence="1" key="1">
    <citation type="submission" date="2019-04" db="EMBL/GenBank/DDBJ databases">
        <title>Genome assembly of Zosterops borbonicus 15179.</title>
        <authorList>
            <person name="Leroy T."/>
            <person name="Anselmetti Y."/>
            <person name="Tilak M.-K."/>
            <person name="Nabholz B."/>
        </authorList>
    </citation>
    <scope>NUCLEOTIDE SEQUENCE</scope>
    <source>
        <strain evidence="1">HGM_15179</strain>
        <tissue evidence="1">Muscle</tissue>
    </source>
</reference>
<name>A0A8K1GP89_9PASS</name>
<sequence>MDNLFYKQLENISGTPALGLVGDFNLPDICWELNIAERRQSRKFLECIEDNFLLQLEEAVREMLSFLNVYKSMGPDEIHPRVMRELADELVKTFIYQKSWLTGEVPADWKLANVIPIHKKCYRLGMVWLDSAQEERDLGVLVTAAEHEPGCALVAKWAKGILTWIRNGVASRSREVILPLYWALVCQLEDQLVRQCQVFSSPVVGPQLWHGVFQTGYGGAMDLPCLPGEERAFERPSHALPGTE</sequence>
<organism evidence="1 2">
    <name type="scientific">Zosterops borbonicus</name>
    <dbReference type="NCBI Taxonomy" id="364589"/>
    <lineage>
        <taxon>Eukaryota</taxon>
        <taxon>Metazoa</taxon>
        <taxon>Chordata</taxon>
        <taxon>Craniata</taxon>
        <taxon>Vertebrata</taxon>
        <taxon>Euteleostomi</taxon>
        <taxon>Archelosauria</taxon>
        <taxon>Archosauria</taxon>
        <taxon>Dinosauria</taxon>
        <taxon>Saurischia</taxon>
        <taxon>Theropoda</taxon>
        <taxon>Coelurosauria</taxon>
        <taxon>Aves</taxon>
        <taxon>Neognathae</taxon>
        <taxon>Neoaves</taxon>
        <taxon>Telluraves</taxon>
        <taxon>Australaves</taxon>
        <taxon>Passeriformes</taxon>
        <taxon>Sylvioidea</taxon>
        <taxon>Zosteropidae</taxon>
        <taxon>Zosterops</taxon>
    </lineage>
</organism>
<dbReference type="PANTHER" id="PTHR33395">
    <property type="entry name" value="TRANSCRIPTASE, PUTATIVE-RELATED-RELATED"/>
    <property type="match status" value="1"/>
</dbReference>
<comment type="caution">
    <text evidence="1">The sequence shown here is derived from an EMBL/GenBank/DDBJ whole genome shotgun (WGS) entry which is preliminary data.</text>
</comment>
<dbReference type="EMBL" id="SWJQ01000090">
    <property type="protein sequence ID" value="TRZ22701.1"/>
    <property type="molecule type" value="Genomic_DNA"/>
</dbReference>
<evidence type="ECO:0000313" key="2">
    <source>
        <dbReference type="Proteomes" id="UP000796761"/>
    </source>
</evidence>
<dbReference type="Proteomes" id="UP000796761">
    <property type="component" value="Unassembled WGS sequence"/>
</dbReference>
<gene>
    <name evidence="1" type="ORF">HGM15179_004409</name>
</gene>
<dbReference type="GO" id="GO:0007508">
    <property type="term" value="P:larval heart development"/>
    <property type="evidence" value="ECO:0007669"/>
    <property type="project" value="TreeGrafter"/>
</dbReference>